<keyword evidence="2 8" id="KW-0813">Transport</keyword>
<proteinExistence type="predicted"/>
<evidence type="ECO:0000256" key="2">
    <source>
        <dbReference type="ARBA" id="ARBA00022448"/>
    </source>
</evidence>
<gene>
    <name evidence="10" type="ORF">GTS_30940</name>
</gene>
<dbReference type="PROSITE" id="PS51379">
    <property type="entry name" value="4FE4S_FER_2"/>
    <property type="match status" value="1"/>
</dbReference>
<dbReference type="Pfam" id="PF13370">
    <property type="entry name" value="Fer4_13"/>
    <property type="match status" value="1"/>
</dbReference>
<dbReference type="OrthoDB" id="4557285at2"/>
<dbReference type="EMBL" id="BJFL01000014">
    <property type="protein sequence ID" value="GDY31461.1"/>
    <property type="molecule type" value="Genomic_DNA"/>
</dbReference>
<keyword evidence="3 8" id="KW-0479">Metal-binding</keyword>
<evidence type="ECO:0000256" key="1">
    <source>
        <dbReference type="ARBA" id="ARBA00001927"/>
    </source>
</evidence>
<dbReference type="GO" id="GO:0009055">
    <property type="term" value="F:electron transfer activity"/>
    <property type="evidence" value="ECO:0007669"/>
    <property type="project" value="UniProtKB-UniRule"/>
</dbReference>
<dbReference type="Proteomes" id="UP000298860">
    <property type="component" value="Unassembled WGS sequence"/>
</dbReference>
<comment type="cofactor">
    <cofactor evidence="1">
        <name>[3Fe-4S] cluster</name>
        <dbReference type="ChEBI" id="CHEBI:21137"/>
    </cofactor>
</comment>
<dbReference type="PANTHER" id="PTHR36923:SF3">
    <property type="entry name" value="FERREDOXIN"/>
    <property type="match status" value="1"/>
</dbReference>
<evidence type="ECO:0000256" key="5">
    <source>
        <dbReference type="ARBA" id="ARBA00023004"/>
    </source>
</evidence>
<dbReference type="PANTHER" id="PTHR36923">
    <property type="entry name" value="FERREDOXIN"/>
    <property type="match status" value="1"/>
</dbReference>
<dbReference type="AlphaFoldDB" id="A0A4D4J4L1"/>
<dbReference type="GO" id="GO:0005506">
    <property type="term" value="F:iron ion binding"/>
    <property type="evidence" value="ECO:0007669"/>
    <property type="project" value="UniProtKB-UniRule"/>
</dbReference>
<evidence type="ECO:0000313" key="11">
    <source>
        <dbReference type="Proteomes" id="UP000298860"/>
    </source>
</evidence>
<sequence>MGELRWRVGVDRETCIGSGICAATAPNHFTLDADRSRPLAELVEPDDVVIDAAESCPVEAIAVSDASTGERLAPEE</sequence>
<comment type="caution">
    <text evidence="10">The sequence shown here is derived from an EMBL/GenBank/DDBJ whole genome shotgun (WGS) entry which is preliminary data.</text>
</comment>
<keyword evidence="6 8" id="KW-0411">Iron-sulfur</keyword>
<dbReference type="InterPro" id="IPR017896">
    <property type="entry name" value="4Fe4S_Fe-S-bd"/>
</dbReference>
<keyword evidence="4 8" id="KW-0249">Electron transport</keyword>
<dbReference type="InterPro" id="IPR051269">
    <property type="entry name" value="Fe-S_cluster_ET"/>
</dbReference>
<evidence type="ECO:0000256" key="4">
    <source>
        <dbReference type="ARBA" id="ARBA00022982"/>
    </source>
</evidence>
<dbReference type="InterPro" id="IPR001080">
    <property type="entry name" value="3Fe4S_ferredoxin"/>
</dbReference>
<protein>
    <recommendedName>
        <fullName evidence="8">Ferredoxin</fullName>
    </recommendedName>
</protein>
<evidence type="ECO:0000256" key="3">
    <source>
        <dbReference type="ARBA" id="ARBA00022723"/>
    </source>
</evidence>
<keyword evidence="5 8" id="KW-0408">Iron</keyword>
<comment type="function">
    <text evidence="8">Ferredoxins are iron-sulfur proteins that transfer electrons in a wide variety of metabolic reactions.</text>
</comment>
<dbReference type="PRINTS" id="PR00352">
    <property type="entry name" value="3FE4SFRDOXIN"/>
</dbReference>
<evidence type="ECO:0000256" key="6">
    <source>
        <dbReference type="ARBA" id="ARBA00023014"/>
    </source>
</evidence>
<name>A0A4D4J4L1_9PSEU</name>
<evidence type="ECO:0000256" key="8">
    <source>
        <dbReference type="RuleBase" id="RU368020"/>
    </source>
</evidence>
<dbReference type="GO" id="GO:0051538">
    <property type="term" value="F:3 iron, 4 sulfur cluster binding"/>
    <property type="evidence" value="ECO:0007669"/>
    <property type="project" value="UniProtKB-KW"/>
</dbReference>
<keyword evidence="11" id="KW-1185">Reference proteome</keyword>
<evidence type="ECO:0000256" key="7">
    <source>
        <dbReference type="ARBA" id="ARBA00023291"/>
    </source>
</evidence>
<evidence type="ECO:0000313" key="10">
    <source>
        <dbReference type="EMBL" id="GDY31461.1"/>
    </source>
</evidence>
<dbReference type="Gene3D" id="3.30.70.20">
    <property type="match status" value="1"/>
</dbReference>
<dbReference type="SUPFAM" id="SSF54862">
    <property type="entry name" value="4Fe-4S ferredoxins"/>
    <property type="match status" value="1"/>
</dbReference>
<reference evidence="11" key="1">
    <citation type="submission" date="2019-04" db="EMBL/GenBank/DDBJ databases">
        <title>Draft genome sequence of Pseudonocardiaceae bacterium SL3-2-4.</title>
        <authorList>
            <person name="Ningsih F."/>
            <person name="Yokota A."/>
            <person name="Sakai Y."/>
            <person name="Nanatani K."/>
            <person name="Yabe S."/>
            <person name="Oetari A."/>
            <person name="Sjamsuridzal W."/>
        </authorList>
    </citation>
    <scope>NUCLEOTIDE SEQUENCE [LARGE SCALE GENOMIC DNA]</scope>
    <source>
        <strain evidence="11">SL3-2-4</strain>
    </source>
</reference>
<feature type="domain" description="4Fe-4S ferredoxin-type" evidence="9">
    <location>
        <begin position="6"/>
        <end position="34"/>
    </location>
</feature>
<keyword evidence="7" id="KW-0003">3Fe-4S</keyword>
<accession>A0A4D4J4L1</accession>
<dbReference type="RefSeq" id="WP_137814536.1">
    <property type="nucleotide sequence ID" value="NZ_BJFL01000014.1"/>
</dbReference>
<organism evidence="10 11">
    <name type="scientific">Gandjariella thermophila</name>
    <dbReference type="NCBI Taxonomy" id="1931992"/>
    <lineage>
        <taxon>Bacteria</taxon>
        <taxon>Bacillati</taxon>
        <taxon>Actinomycetota</taxon>
        <taxon>Actinomycetes</taxon>
        <taxon>Pseudonocardiales</taxon>
        <taxon>Pseudonocardiaceae</taxon>
        <taxon>Gandjariella</taxon>
    </lineage>
</organism>
<evidence type="ECO:0000259" key="9">
    <source>
        <dbReference type="PROSITE" id="PS51379"/>
    </source>
</evidence>